<dbReference type="InterPro" id="IPR005145">
    <property type="entry name" value="Sua5_C"/>
</dbReference>
<evidence type="ECO:0000256" key="2">
    <source>
        <dbReference type="ARBA" id="ARBA00007663"/>
    </source>
</evidence>
<reference evidence="16 17" key="1">
    <citation type="submission" date="2017-08" db="EMBL/GenBank/DDBJ databases">
        <title>Infants hospitalized years apart are colonized by the same room-sourced microbial strains.</title>
        <authorList>
            <person name="Brooks B."/>
            <person name="Olm M.R."/>
            <person name="Firek B.A."/>
            <person name="Baker R."/>
            <person name="Thomas B.C."/>
            <person name="Morowitz M.J."/>
            <person name="Banfield J.F."/>
        </authorList>
    </citation>
    <scope>NUCLEOTIDE SEQUENCE [LARGE SCALE GENOMIC DNA]</scope>
    <source>
        <strain evidence="16">S2_018_000_R2_104</strain>
    </source>
</reference>
<evidence type="ECO:0000256" key="14">
    <source>
        <dbReference type="PIRSR" id="PIRSR004930-1"/>
    </source>
</evidence>
<dbReference type="GO" id="GO:0061710">
    <property type="term" value="F:L-threonylcarbamoyladenylate synthase"/>
    <property type="evidence" value="ECO:0007669"/>
    <property type="project" value="UniProtKB-EC"/>
</dbReference>
<feature type="binding site" evidence="14">
    <location>
        <position position="148"/>
    </location>
    <ligand>
        <name>ATP</name>
        <dbReference type="ChEBI" id="CHEBI:30616"/>
    </ligand>
</feature>
<dbReference type="PANTHER" id="PTHR17490">
    <property type="entry name" value="SUA5"/>
    <property type="match status" value="1"/>
</dbReference>
<keyword evidence="9 13" id="KW-0547">Nucleotide-binding</keyword>
<dbReference type="EC" id="2.7.7.87" evidence="3 13"/>
<evidence type="ECO:0000259" key="15">
    <source>
        <dbReference type="PROSITE" id="PS51163"/>
    </source>
</evidence>
<evidence type="ECO:0000313" key="17">
    <source>
        <dbReference type="Proteomes" id="UP000249557"/>
    </source>
</evidence>
<evidence type="ECO:0000256" key="1">
    <source>
        <dbReference type="ARBA" id="ARBA00004496"/>
    </source>
</evidence>
<dbReference type="EMBL" id="QFNK01000054">
    <property type="protein sequence ID" value="PZO87525.1"/>
    <property type="molecule type" value="Genomic_DNA"/>
</dbReference>
<feature type="binding site" evidence="14">
    <location>
        <position position="178"/>
    </location>
    <ligand>
        <name>L-threonine</name>
        <dbReference type="ChEBI" id="CHEBI:57926"/>
    </ligand>
</feature>
<dbReference type="Pfam" id="PF03481">
    <property type="entry name" value="Sua5_C"/>
    <property type="match status" value="1"/>
</dbReference>
<dbReference type="Gene3D" id="3.40.50.11030">
    <property type="entry name" value="Threonylcarbamoyl-AMP synthase, C-terminal domain"/>
    <property type="match status" value="1"/>
</dbReference>
<feature type="binding site" evidence="14">
    <location>
        <position position="58"/>
    </location>
    <ligand>
        <name>ATP</name>
        <dbReference type="ChEBI" id="CHEBI:30616"/>
    </ligand>
</feature>
<keyword evidence="7 13" id="KW-0819">tRNA processing</keyword>
<organism evidence="16 17">
    <name type="scientific">Micavibrio aeruginosavorus</name>
    <dbReference type="NCBI Taxonomy" id="349221"/>
    <lineage>
        <taxon>Bacteria</taxon>
        <taxon>Pseudomonadati</taxon>
        <taxon>Bdellovibrionota</taxon>
        <taxon>Bdellovibrionia</taxon>
        <taxon>Bdellovibrionales</taxon>
        <taxon>Pseudobdellovibrionaceae</taxon>
        <taxon>Micavibrio</taxon>
    </lineage>
</organism>
<dbReference type="InterPro" id="IPR017945">
    <property type="entry name" value="DHBP_synth_RibB-like_a/b_dom"/>
</dbReference>
<comment type="caution">
    <text evidence="16">The sequence shown here is derived from an EMBL/GenBank/DDBJ whole genome shotgun (WGS) entry which is preliminary data.</text>
</comment>
<evidence type="ECO:0000256" key="12">
    <source>
        <dbReference type="ARBA" id="ARBA00048366"/>
    </source>
</evidence>
<proteinExistence type="inferred from homology"/>
<dbReference type="InterPro" id="IPR010923">
    <property type="entry name" value="T(6)A37_SUA5"/>
</dbReference>
<comment type="subcellular location">
    <subcellularLocation>
        <location evidence="1 13">Cytoplasm</location>
    </subcellularLocation>
</comment>
<feature type="binding site" evidence="14">
    <location>
        <position position="192"/>
    </location>
    <ligand>
        <name>ATP</name>
        <dbReference type="ChEBI" id="CHEBI:30616"/>
    </ligand>
</feature>
<sequence length="328" mass="34364">MTKIVTPSADSIAEAAAIVREGGLVAFPTETVYGLGANALDGRAVAGIFAAKNRPAINPVIIHVAKREDAEKFVAVDARARGIMQAFWPGPLTLILPKREYGGVSDLVSAGLPTVAIRMPNHPVALALIEAAGVPIAAPSANASGEPSATTPRHVQESLGGRVPMIIADGACSVGLESTVLDLSGEVPVIARPGAVTAEDLADYLGDVAYDLHNKEKPVSPGQLLKHYAPSIPVRLGAVDVEREEGLLAFGSTKFMGIKGGGFAKELGDDKFRNLSENGDLHEAAANLFIMLRELDNPENKRIAVMNIPDVGLGIAINDRLRRAAQGR</sequence>
<comment type="catalytic activity">
    <reaction evidence="12 13">
        <text>L-threonine + hydrogencarbonate + ATP = L-threonylcarbamoyladenylate + diphosphate + H2O</text>
        <dbReference type="Rhea" id="RHEA:36407"/>
        <dbReference type="ChEBI" id="CHEBI:15377"/>
        <dbReference type="ChEBI" id="CHEBI:17544"/>
        <dbReference type="ChEBI" id="CHEBI:30616"/>
        <dbReference type="ChEBI" id="CHEBI:33019"/>
        <dbReference type="ChEBI" id="CHEBI:57926"/>
        <dbReference type="ChEBI" id="CHEBI:73682"/>
        <dbReference type="EC" id="2.7.7.87"/>
    </reaction>
</comment>
<evidence type="ECO:0000256" key="9">
    <source>
        <dbReference type="ARBA" id="ARBA00022741"/>
    </source>
</evidence>
<evidence type="ECO:0000256" key="5">
    <source>
        <dbReference type="ARBA" id="ARBA00022490"/>
    </source>
</evidence>
<feature type="binding site" evidence="14">
    <location>
        <position position="54"/>
    </location>
    <ligand>
        <name>ATP</name>
        <dbReference type="ChEBI" id="CHEBI:30616"/>
    </ligand>
</feature>
<feature type="binding site" evidence="14">
    <location>
        <position position="118"/>
    </location>
    <ligand>
        <name>ATP</name>
        <dbReference type="ChEBI" id="CHEBI:30616"/>
    </ligand>
</feature>
<feature type="domain" description="YrdC-like" evidence="15">
    <location>
        <begin position="9"/>
        <end position="196"/>
    </location>
</feature>
<dbReference type="NCBIfam" id="TIGR00057">
    <property type="entry name" value="L-threonylcarbamoyladenylate synthase"/>
    <property type="match status" value="1"/>
</dbReference>
<dbReference type="Proteomes" id="UP000249557">
    <property type="component" value="Unassembled WGS sequence"/>
</dbReference>
<dbReference type="PANTHER" id="PTHR17490:SF16">
    <property type="entry name" value="THREONYLCARBAMOYL-AMP SYNTHASE"/>
    <property type="match status" value="1"/>
</dbReference>
<dbReference type="GO" id="GO:0000049">
    <property type="term" value="F:tRNA binding"/>
    <property type="evidence" value="ECO:0007669"/>
    <property type="project" value="TreeGrafter"/>
</dbReference>
<accession>A0A2W5BWS2</accession>
<evidence type="ECO:0000256" key="11">
    <source>
        <dbReference type="ARBA" id="ARBA00029774"/>
    </source>
</evidence>
<protein>
    <recommendedName>
        <fullName evidence="4 13">Threonylcarbamoyl-AMP synthase</fullName>
        <shortName evidence="13">TC-AMP synthase</shortName>
        <ecNumber evidence="3 13">2.7.7.87</ecNumber>
    </recommendedName>
    <alternativeName>
        <fullName evidence="11 13">L-threonylcarbamoyladenylate synthase</fullName>
    </alternativeName>
</protein>
<dbReference type="InterPro" id="IPR050156">
    <property type="entry name" value="TC-AMP_synthase_SUA5"/>
</dbReference>
<dbReference type="InterPro" id="IPR038385">
    <property type="entry name" value="Sua5/YwlC_C"/>
</dbReference>
<dbReference type="SUPFAM" id="SSF55821">
    <property type="entry name" value="YrdC/RibB"/>
    <property type="match status" value="1"/>
</dbReference>
<dbReference type="Gene3D" id="3.90.870.10">
    <property type="entry name" value="DHBP synthase"/>
    <property type="match status" value="1"/>
</dbReference>
<dbReference type="GO" id="GO:0003725">
    <property type="term" value="F:double-stranded RNA binding"/>
    <property type="evidence" value="ECO:0007669"/>
    <property type="project" value="UniProtKB-UniRule"/>
</dbReference>
<evidence type="ECO:0000256" key="7">
    <source>
        <dbReference type="ARBA" id="ARBA00022694"/>
    </source>
</evidence>
<feature type="binding site" evidence="14">
    <location>
        <position position="228"/>
    </location>
    <ligand>
        <name>ATP</name>
        <dbReference type="ChEBI" id="CHEBI:30616"/>
    </ligand>
</feature>
<comment type="similarity">
    <text evidence="2 13">Belongs to the SUA5 family.</text>
</comment>
<keyword evidence="8 13" id="KW-0548">Nucleotidyltransferase</keyword>
<evidence type="ECO:0000256" key="10">
    <source>
        <dbReference type="ARBA" id="ARBA00022840"/>
    </source>
</evidence>
<keyword evidence="10 13" id="KW-0067">ATP-binding</keyword>
<dbReference type="FunFam" id="3.90.870.10:FF:000009">
    <property type="entry name" value="Threonylcarbamoyl-AMP synthase, putative"/>
    <property type="match status" value="1"/>
</dbReference>
<comment type="function">
    <text evidence="13">Required for the formation of a threonylcarbamoyl group on adenosine at position 37 (t(6)A37) in tRNAs that read codons beginning with adenine.</text>
</comment>
<dbReference type="AlphaFoldDB" id="A0A2W5BWS2"/>
<evidence type="ECO:0000256" key="3">
    <source>
        <dbReference type="ARBA" id="ARBA00012584"/>
    </source>
</evidence>
<dbReference type="PROSITE" id="PS51163">
    <property type="entry name" value="YRDC"/>
    <property type="match status" value="1"/>
</dbReference>
<dbReference type="InterPro" id="IPR006070">
    <property type="entry name" value="Sua5-like_dom"/>
</dbReference>
<dbReference type="GO" id="GO:0008033">
    <property type="term" value="P:tRNA processing"/>
    <property type="evidence" value="ECO:0007669"/>
    <property type="project" value="UniProtKB-KW"/>
</dbReference>
<dbReference type="GO" id="GO:0006450">
    <property type="term" value="P:regulation of translational fidelity"/>
    <property type="evidence" value="ECO:0007669"/>
    <property type="project" value="TreeGrafter"/>
</dbReference>
<dbReference type="GO" id="GO:0005737">
    <property type="term" value="C:cytoplasm"/>
    <property type="evidence" value="ECO:0007669"/>
    <property type="project" value="UniProtKB-SubCell"/>
</dbReference>
<feature type="binding site" evidence="14">
    <location>
        <position position="114"/>
    </location>
    <ligand>
        <name>ATP</name>
        <dbReference type="ChEBI" id="CHEBI:30616"/>
    </ligand>
</feature>
<feature type="binding site" evidence="14">
    <location>
        <position position="140"/>
    </location>
    <ligand>
        <name>ATP</name>
        <dbReference type="ChEBI" id="CHEBI:30616"/>
    </ligand>
</feature>
<name>A0A2W5BWS2_9BACT</name>
<dbReference type="GO" id="GO:0005524">
    <property type="term" value="F:ATP binding"/>
    <property type="evidence" value="ECO:0007669"/>
    <property type="project" value="UniProtKB-UniRule"/>
</dbReference>
<keyword evidence="6 13" id="KW-0808">Transferase</keyword>
<feature type="binding site" evidence="14">
    <location>
        <position position="63"/>
    </location>
    <ligand>
        <name>ATP</name>
        <dbReference type="ChEBI" id="CHEBI:30616"/>
    </ligand>
</feature>
<evidence type="ECO:0000256" key="13">
    <source>
        <dbReference type="PIRNR" id="PIRNR004930"/>
    </source>
</evidence>
<dbReference type="PIRSF" id="PIRSF004930">
    <property type="entry name" value="Tln_factor_SUA5"/>
    <property type="match status" value="1"/>
</dbReference>
<feature type="binding site" evidence="14">
    <location>
        <position position="31"/>
    </location>
    <ligand>
        <name>L-threonine</name>
        <dbReference type="ChEBI" id="CHEBI:57926"/>
    </ligand>
</feature>
<feature type="binding site" evidence="14">
    <location>
        <position position="138"/>
    </location>
    <ligand>
        <name>L-threonine</name>
        <dbReference type="ChEBI" id="CHEBI:57926"/>
    </ligand>
</feature>
<gene>
    <name evidence="16" type="ORF">DI626_03780</name>
</gene>
<evidence type="ECO:0000256" key="6">
    <source>
        <dbReference type="ARBA" id="ARBA00022679"/>
    </source>
</evidence>
<evidence type="ECO:0000256" key="4">
    <source>
        <dbReference type="ARBA" id="ARBA00015492"/>
    </source>
</evidence>
<evidence type="ECO:0000256" key="8">
    <source>
        <dbReference type="ARBA" id="ARBA00022695"/>
    </source>
</evidence>
<evidence type="ECO:0000313" key="16">
    <source>
        <dbReference type="EMBL" id="PZO87525.1"/>
    </source>
</evidence>
<keyword evidence="5 13" id="KW-0963">Cytoplasm</keyword>
<dbReference type="Pfam" id="PF01300">
    <property type="entry name" value="Sua5_yciO_yrdC"/>
    <property type="match status" value="1"/>
</dbReference>